<comment type="caution">
    <text evidence="2">The sequence shown here is derived from an EMBL/GenBank/DDBJ whole genome shotgun (WGS) entry which is preliminary data.</text>
</comment>
<evidence type="ECO:0000313" key="4">
    <source>
        <dbReference type="Proteomes" id="UP001253851"/>
    </source>
</evidence>
<evidence type="ECO:0000313" key="1">
    <source>
        <dbReference type="EMBL" id="MDT2984189.1"/>
    </source>
</evidence>
<gene>
    <name evidence="2" type="ORF">DW084_14845</name>
    <name evidence="1" type="ORF">P7I34_16145</name>
</gene>
<accession>A0A1L8SHI2</accession>
<name>A0A1L8SHI2_ENTCA</name>
<protein>
    <submittedName>
        <fullName evidence="2">Uncharacterized protein</fullName>
    </submittedName>
</protein>
<proteinExistence type="predicted"/>
<evidence type="ECO:0000313" key="3">
    <source>
        <dbReference type="Proteomes" id="UP000286288"/>
    </source>
</evidence>
<sequence length="83" mass="9735">MTNYEEKEAKALVKIAEVLDKLDENLAELDTLDADAKKHSMKKWIVEKKAIHEIKKIAHEAGKYEKYDEKALQKEIDEVEKYM</sequence>
<dbReference type="RefSeq" id="WP_015509648.1">
    <property type="nucleotide sequence ID" value="NZ_BAAAXK010000050.1"/>
</dbReference>
<dbReference type="EMBL" id="JARQDZ010000015">
    <property type="protein sequence ID" value="MDT2984189.1"/>
    <property type="molecule type" value="Genomic_DNA"/>
</dbReference>
<reference evidence="2 3" key="1">
    <citation type="submission" date="2018-08" db="EMBL/GenBank/DDBJ databases">
        <title>A genome reference for cultivated species of the human gut microbiota.</title>
        <authorList>
            <person name="Zou Y."/>
            <person name="Xue W."/>
            <person name="Luo G."/>
        </authorList>
    </citation>
    <scope>NUCLEOTIDE SEQUENCE [LARGE SCALE GENOMIC DNA]</scope>
    <source>
        <strain evidence="2 3">AF48-16</strain>
    </source>
</reference>
<dbReference type="EMBL" id="QRMZ01000023">
    <property type="protein sequence ID" value="RHK04901.1"/>
    <property type="molecule type" value="Genomic_DNA"/>
</dbReference>
<organism evidence="2 3">
    <name type="scientific">Enterococcus casseliflavus</name>
    <name type="common">Enterococcus flavescens</name>
    <dbReference type="NCBI Taxonomy" id="37734"/>
    <lineage>
        <taxon>Bacteria</taxon>
        <taxon>Bacillati</taxon>
        <taxon>Bacillota</taxon>
        <taxon>Bacilli</taxon>
        <taxon>Lactobacillales</taxon>
        <taxon>Enterococcaceae</taxon>
        <taxon>Enterococcus</taxon>
    </lineage>
</organism>
<dbReference type="GeneID" id="15142112"/>
<dbReference type="AlphaFoldDB" id="A0A1L8SHI2"/>
<evidence type="ECO:0000313" key="2">
    <source>
        <dbReference type="EMBL" id="RHK04901.1"/>
    </source>
</evidence>
<dbReference type="Proteomes" id="UP001253851">
    <property type="component" value="Unassembled WGS sequence"/>
</dbReference>
<reference evidence="1 4" key="2">
    <citation type="submission" date="2023-03" db="EMBL/GenBank/DDBJ databases">
        <authorList>
            <person name="Shen W."/>
            <person name="Cai J."/>
        </authorList>
    </citation>
    <scope>NUCLEOTIDE SEQUENCE [LARGE SCALE GENOMIC DNA]</scope>
    <source>
        <strain evidence="1 4">B516</strain>
    </source>
</reference>
<dbReference type="Proteomes" id="UP000286288">
    <property type="component" value="Unassembled WGS sequence"/>
</dbReference>